<dbReference type="Pfam" id="PF03808">
    <property type="entry name" value="Glyco_tran_WecG"/>
    <property type="match status" value="1"/>
</dbReference>
<dbReference type="EMBL" id="VKAC01000005">
    <property type="protein sequence ID" value="TXR56313.1"/>
    <property type="molecule type" value="Genomic_DNA"/>
</dbReference>
<dbReference type="OrthoDB" id="9771846at2"/>
<protein>
    <submittedName>
        <fullName evidence="4">WecB/TagA/CpsF family glycosyltransferase</fullName>
    </submittedName>
</protein>
<feature type="compositionally biased region" description="Polar residues" evidence="3">
    <location>
        <begin position="244"/>
        <end position="253"/>
    </location>
</feature>
<proteinExistence type="predicted"/>
<keyword evidence="2 4" id="KW-0808">Transferase</keyword>
<keyword evidence="1" id="KW-0328">Glycosyltransferase</keyword>
<evidence type="ECO:0000256" key="3">
    <source>
        <dbReference type="SAM" id="MobiDB-lite"/>
    </source>
</evidence>
<dbReference type="RefSeq" id="WP_147926106.1">
    <property type="nucleotide sequence ID" value="NZ_VKAC01000005.1"/>
</dbReference>
<comment type="caution">
    <text evidence="4">The sequence shown here is derived from an EMBL/GenBank/DDBJ whole genome shotgun (WGS) entry which is preliminary data.</text>
</comment>
<dbReference type="InterPro" id="IPR004629">
    <property type="entry name" value="WecG_TagA_CpsF"/>
</dbReference>
<evidence type="ECO:0000256" key="1">
    <source>
        <dbReference type="ARBA" id="ARBA00022676"/>
    </source>
</evidence>
<feature type="region of interest" description="Disordered" evidence="3">
    <location>
        <begin position="238"/>
        <end position="272"/>
    </location>
</feature>
<dbReference type="Proteomes" id="UP000321234">
    <property type="component" value="Unassembled WGS sequence"/>
</dbReference>
<keyword evidence="5" id="KW-1185">Reference proteome</keyword>
<dbReference type="PANTHER" id="PTHR34136">
    <property type="match status" value="1"/>
</dbReference>
<accession>A0A5C8ZGV4</accession>
<dbReference type="AlphaFoldDB" id="A0A5C8ZGV4"/>
<evidence type="ECO:0000313" key="5">
    <source>
        <dbReference type="Proteomes" id="UP000321234"/>
    </source>
</evidence>
<feature type="compositionally biased region" description="Basic and acidic residues" evidence="3">
    <location>
        <begin position="255"/>
        <end position="265"/>
    </location>
</feature>
<evidence type="ECO:0000256" key="2">
    <source>
        <dbReference type="ARBA" id="ARBA00022679"/>
    </source>
</evidence>
<dbReference type="GO" id="GO:0016758">
    <property type="term" value="F:hexosyltransferase activity"/>
    <property type="evidence" value="ECO:0007669"/>
    <property type="project" value="TreeGrafter"/>
</dbReference>
<sequence length="272" mass="30167">MEQQWSENAARTLVDLRRADAPRTVTWFNHHTLQVTMDAGTELSKFDYIGLDGSFLRRLIAPNMARTSADLMLPKILDQMGPGCRIGLIGSTSQQLEAAAEIIKAGPNSPDVALTIDGFSGLADRKAVIQQVDDAHLDILVLGLGAPLQDEWALILKDTCASVRLIITCGGWLDQITQPTYYPSFAYKYRLNWLIRVAREPQRLWRRYTLEAVRAARVRNRLRAALLTDGAGGLEAMERASRSGHANASQSTPREAYDIDGDVRRGAPPNQR</sequence>
<name>A0A5C8ZGV4_9ACTN</name>
<evidence type="ECO:0000313" key="4">
    <source>
        <dbReference type="EMBL" id="TXR56313.1"/>
    </source>
</evidence>
<organism evidence="4 5">
    <name type="scientific">Quadrisphaera setariae</name>
    <dbReference type="NCBI Taxonomy" id="2593304"/>
    <lineage>
        <taxon>Bacteria</taxon>
        <taxon>Bacillati</taxon>
        <taxon>Actinomycetota</taxon>
        <taxon>Actinomycetes</taxon>
        <taxon>Kineosporiales</taxon>
        <taxon>Kineosporiaceae</taxon>
        <taxon>Quadrisphaera</taxon>
    </lineage>
</organism>
<dbReference type="CDD" id="cd06533">
    <property type="entry name" value="Glyco_transf_WecG_TagA"/>
    <property type="match status" value="1"/>
</dbReference>
<gene>
    <name evidence="4" type="ORF">FMM08_09345</name>
</gene>
<dbReference type="PANTHER" id="PTHR34136:SF1">
    <property type="entry name" value="UDP-N-ACETYL-D-MANNOSAMINURONIC ACID TRANSFERASE"/>
    <property type="match status" value="1"/>
</dbReference>
<reference evidence="4 5" key="1">
    <citation type="submission" date="2019-07" db="EMBL/GenBank/DDBJ databases">
        <title>Quadrisphaera sp. strain DD2A genome sequencing and assembly.</title>
        <authorList>
            <person name="Kim I."/>
        </authorList>
    </citation>
    <scope>NUCLEOTIDE SEQUENCE [LARGE SCALE GENOMIC DNA]</scope>
    <source>
        <strain evidence="4 5">DD2A</strain>
    </source>
</reference>